<dbReference type="GO" id="GO:0003700">
    <property type="term" value="F:DNA-binding transcription factor activity"/>
    <property type="evidence" value="ECO:0007669"/>
    <property type="project" value="InterPro"/>
</dbReference>
<dbReference type="STRING" id="1715693.PH7735_02169"/>
<evidence type="ECO:0000313" key="4">
    <source>
        <dbReference type="EMBL" id="CUJ99150.1"/>
    </source>
</evidence>
<keyword evidence="1" id="KW-0805">Transcription regulation</keyword>
<keyword evidence="5" id="KW-1185">Reference proteome</keyword>
<evidence type="ECO:0000313" key="5">
    <source>
        <dbReference type="Proteomes" id="UP000051870"/>
    </source>
</evidence>
<dbReference type="InterPro" id="IPR018060">
    <property type="entry name" value="HTH_AraC"/>
</dbReference>
<dbReference type="CDD" id="cd03136">
    <property type="entry name" value="GATase1_AraC_ArgR_like"/>
    <property type="match status" value="1"/>
</dbReference>
<dbReference type="PROSITE" id="PS01124">
    <property type="entry name" value="HTH_ARAC_FAMILY_2"/>
    <property type="match status" value="1"/>
</dbReference>
<feature type="domain" description="HTH araC/xylS-type" evidence="3">
    <location>
        <begin position="241"/>
        <end position="339"/>
    </location>
</feature>
<accession>A0A0P1I990</accession>
<dbReference type="Proteomes" id="UP000051870">
    <property type="component" value="Unassembled WGS sequence"/>
</dbReference>
<dbReference type="InterPro" id="IPR009057">
    <property type="entry name" value="Homeodomain-like_sf"/>
</dbReference>
<dbReference type="EMBL" id="CYTW01000002">
    <property type="protein sequence ID" value="CUJ99150.1"/>
    <property type="molecule type" value="Genomic_DNA"/>
</dbReference>
<organism evidence="4 5">
    <name type="scientific">Shimia thalassica</name>
    <dbReference type="NCBI Taxonomy" id="1715693"/>
    <lineage>
        <taxon>Bacteria</taxon>
        <taxon>Pseudomonadati</taxon>
        <taxon>Pseudomonadota</taxon>
        <taxon>Alphaproteobacteria</taxon>
        <taxon>Rhodobacterales</taxon>
        <taxon>Roseobacteraceae</taxon>
    </lineage>
</organism>
<dbReference type="InterPro" id="IPR002818">
    <property type="entry name" value="DJ-1/PfpI"/>
</dbReference>
<dbReference type="PANTHER" id="PTHR43130">
    <property type="entry name" value="ARAC-FAMILY TRANSCRIPTIONAL REGULATOR"/>
    <property type="match status" value="1"/>
</dbReference>
<dbReference type="InterPro" id="IPR029062">
    <property type="entry name" value="Class_I_gatase-like"/>
</dbReference>
<reference evidence="5" key="1">
    <citation type="submission" date="2015-09" db="EMBL/GenBank/DDBJ databases">
        <authorList>
            <person name="Rodrigo-Torres Lidia"/>
            <person name="Arahal R.David."/>
        </authorList>
    </citation>
    <scope>NUCLEOTIDE SEQUENCE [LARGE SCALE GENOMIC DNA]</scope>
    <source>
        <strain evidence="5">CECT 7735</strain>
    </source>
</reference>
<dbReference type="PANTHER" id="PTHR43130:SF3">
    <property type="entry name" value="HTH-TYPE TRANSCRIPTIONAL REGULATOR RV1931C"/>
    <property type="match status" value="1"/>
</dbReference>
<evidence type="ECO:0000256" key="1">
    <source>
        <dbReference type="ARBA" id="ARBA00023015"/>
    </source>
</evidence>
<dbReference type="InterPro" id="IPR052158">
    <property type="entry name" value="INH-QAR"/>
</dbReference>
<protein>
    <submittedName>
        <fullName evidence="4">Carnitine catabolism transcriptional activator</fullName>
    </submittedName>
</protein>
<dbReference type="SUPFAM" id="SSF52317">
    <property type="entry name" value="Class I glutamine amidotransferase-like"/>
    <property type="match status" value="1"/>
</dbReference>
<dbReference type="AlphaFoldDB" id="A0A0P1I990"/>
<dbReference type="Pfam" id="PF01965">
    <property type="entry name" value="DJ-1_PfpI"/>
    <property type="match status" value="1"/>
</dbReference>
<dbReference type="SUPFAM" id="SSF46689">
    <property type="entry name" value="Homeodomain-like"/>
    <property type="match status" value="2"/>
</dbReference>
<dbReference type="Gene3D" id="1.10.10.60">
    <property type="entry name" value="Homeodomain-like"/>
    <property type="match status" value="1"/>
</dbReference>
<dbReference type="Pfam" id="PF12833">
    <property type="entry name" value="HTH_18"/>
    <property type="match status" value="1"/>
</dbReference>
<evidence type="ECO:0000259" key="3">
    <source>
        <dbReference type="PROSITE" id="PS01124"/>
    </source>
</evidence>
<keyword evidence="2" id="KW-0804">Transcription</keyword>
<name>A0A0P1I990_9RHOB</name>
<dbReference type="Gene3D" id="3.40.50.880">
    <property type="match status" value="1"/>
</dbReference>
<sequence length="342" mass="37315">MSSLAPFDFALYEAKLMNIAKNIFQPNQAPLETAVLVLDDCNTLSFAAAVDPMRATNRRAGKNLFRWKFFTPTGAAAQLTSGLSINGAPIAQAEGFDLLVMVAGFNLEAHATPRLLSSLRRLHAAGVAIAAIDGGPWILARAGLLDGHSATTHWEDLEDLATRFPQVDARRDRFVISPPFATSGGAAPGIDMMLHLISTRFGQGLARRVASAFLYDPVPLGTQRQSISATSRKIRRNPQIARALDLMEAHLDTPLSITEIAKRMSLSQRSLENRFRTHLNLSPHAYYLQLRLDEAYRLATDTSQSVQDIALATGFASQASFARAFKAGFGQSVRLLRRAQNA</sequence>
<dbReference type="SMART" id="SM00342">
    <property type="entry name" value="HTH_ARAC"/>
    <property type="match status" value="1"/>
</dbReference>
<dbReference type="GO" id="GO:0043565">
    <property type="term" value="F:sequence-specific DNA binding"/>
    <property type="evidence" value="ECO:0007669"/>
    <property type="project" value="InterPro"/>
</dbReference>
<evidence type="ECO:0000256" key="2">
    <source>
        <dbReference type="ARBA" id="ARBA00023163"/>
    </source>
</evidence>
<proteinExistence type="predicted"/>
<gene>
    <name evidence="4" type="primary">cdhR_6</name>
    <name evidence="4" type="ORF">PH7735_02169</name>
</gene>